<proteinExistence type="predicted"/>
<dbReference type="STRING" id="1349421.OI18_14930"/>
<gene>
    <name evidence="1" type="ORF">OI18_14930</name>
</gene>
<dbReference type="AlphaFoldDB" id="A0A0C1ITV4"/>
<evidence type="ECO:0000313" key="1">
    <source>
        <dbReference type="EMBL" id="KIC93879.1"/>
    </source>
</evidence>
<dbReference type="OrthoDB" id="620771at2"/>
<organism evidence="1 2">
    <name type="scientific">Flavihumibacter solisilvae</name>
    <dbReference type="NCBI Taxonomy" id="1349421"/>
    <lineage>
        <taxon>Bacteria</taxon>
        <taxon>Pseudomonadati</taxon>
        <taxon>Bacteroidota</taxon>
        <taxon>Chitinophagia</taxon>
        <taxon>Chitinophagales</taxon>
        <taxon>Chitinophagaceae</taxon>
        <taxon>Flavihumibacter</taxon>
    </lineage>
</organism>
<dbReference type="Proteomes" id="UP000031408">
    <property type="component" value="Unassembled WGS sequence"/>
</dbReference>
<keyword evidence="2" id="KW-1185">Reference proteome</keyword>
<sequence>MALFRFRVYWLLSLIFVIITGSVVAQDSSAIKHTADTLITPTPVDTPLRIINLNPYMTLHVDSSINYNLDINKDSAQFFWFLKNAPVGLKINKDNGLLSFKAEKSYFLSGRLKYDEEYHVYLGVQNLKDPKDRVDTSFTLVFYNTEIVISRVKPTVSSTLYIDEGDTLTFKVQCETGSFPIEKITTLINVPIKNYSPINRCEDQFSWPIPFDFVKETDTGKVRSFNISLIGADKFFNRDTATIRVIVRDAMNYPYRLSEYNKVVKDIDRYILQLKFTFKELDKKVRGTKNTRTSFDLTSGTAALGGTVLATSASSGTQNLGKVLPGVGVALVPVKEAVSPVKTYEQNSASQVRASIKRLEYTVTDNALTSERDGEILNKISKLRAELKQVQVQLIDVPMLDTGELSEEELNQYFNNPKVNKKYKLSKKSK</sequence>
<name>A0A0C1ITV4_9BACT</name>
<dbReference type="EMBL" id="JSVC01000016">
    <property type="protein sequence ID" value="KIC93879.1"/>
    <property type="molecule type" value="Genomic_DNA"/>
</dbReference>
<dbReference type="RefSeq" id="WP_039141167.1">
    <property type="nucleotide sequence ID" value="NZ_JSVC01000016.1"/>
</dbReference>
<accession>A0A0C1ITV4</accession>
<evidence type="ECO:0000313" key="2">
    <source>
        <dbReference type="Proteomes" id="UP000031408"/>
    </source>
</evidence>
<comment type="caution">
    <text evidence="1">The sequence shown here is derived from an EMBL/GenBank/DDBJ whole genome shotgun (WGS) entry which is preliminary data.</text>
</comment>
<reference evidence="1 2" key="1">
    <citation type="submission" date="2014-11" db="EMBL/GenBank/DDBJ databases">
        <title>Genome sequence of Flavihumibacter solisilvae 3-3.</title>
        <authorList>
            <person name="Zhou G."/>
            <person name="Li M."/>
            <person name="Wang G."/>
        </authorList>
    </citation>
    <scope>NUCLEOTIDE SEQUENCE [LARGE SCALE GENOMIC DNA]</scope>
    <source>
        <strain evidence="1 2">3-3</strain>
    </source>
</reference>
<protein>
    <submittedName>
        <fullName evidence="1">Uncharacterized protein</fullName>
    </submittedName>
</protein>